<feature type="chain" id="PRO_5032870565" evidence="1">
    <location>
        <begin position="17"/>
        <end position="108"/>
    </location>
</feature>
<keyword evidence="3" id="KW-1185">Reference proteome</keyword>
<evidence type="ECO:0000313" key="3">
    <source>
        <dbReference type="Proteomes" id="UP000623129"/>
    </source>
</evidence>
<keyword evidence="1" id="KW-0732">Signal</keyword>
<name>A0A833QQQ8_9POAL</name>
<dbReference type="AlphaFoldDB" id="A0A833QQQ8"/>
<feature type="signal peptide" evidence="1">
    <location>
        <begin position="1"/>
        <end position="16"/>
    </location>
</feature>
<dbReference type="EMBL" id="SWLB01000012">
    <property type="protein sequence ID" value="KAF3331625.1"/>
    <property type="molecule type" value="Genomic_DNA"/>
</dbReference>
<proteinExistence type="predicted"/>
<dbReference type="OrthoDB" id="185373at2759"/>
<evidence type="ECO:0000313" key="2">
    <source>
        <dbReference type="EMBL" id="KAF3331625.1"/>
    </source>
</evidence>
<sequence length="108" mass="12480">MIFVSVFLCNVVLKHALKGQDLLRVWYKLRKESTEKDSCGAEMNNLPRNQSAGRLLLEHLITDFSVGINMRKNLDQAVEQFETYFPVNLYTYNMLLRVFAMGEDGPCM</sequence>
<evidence type="ECO:0000256" key="1">
    <source>
        <dbReference type="SAM" id="SignalP"/>
    </source>
</evidence>
<dbReference type="Proteomes" id="UP000623129">
    <property type="component" value="Unassembled WGS sequence"/>
</dbReference>
<accession>A0A833QQQ8</accession>
<comment type="caution">
    <text evidence="2">The sequence shown here is derived from an EMBL/GenBank/DDBJ whole genome shotgun (WGS) entry which is preliminary data.</text>
</comment>
<reference evidence="2" key="1">
    <citation type="submission" date="2020-01" db="EMBL/GenBank/DDBJ databases">
        <title>Genome sequence of Kobresia littledalei, the first chromosome-level genome in the family Cyperaceae.</title>
        <authorList>
            <person name="Qu G."/>
        </authorList>
    </citation>
    <scope>NUCLEOTIDE SEQUENCE</scope>
    <source>
        <strain evidence="2">C.B.Clarke</strain>
        <tissue evidence="2">Leaf</tissue>
    </source>
</reference>
<gene>
    <name evidence="2" type="ORF">FCM35_KLT03031</name>
</gene>
<organism evidence="2 3">
    <name type="scientific">Carex littledalei</name>
    <dbReference type="NCBI Taxonomy" id="544730"/>
    <lineage>
        <taxon>Eukaryota</taxon>
        <taxon>Viridiplantae</taxon>
        <taxon>Streptophyta</taxon>
        <taxon>Embryophyta</taxon>
        <taxon>Tracheophyta</taxon>
        <taxon>Spermatophyta</taxon>
        <taxon>Magnoliopsida</taxon>
        <taxon>Liliopsida</taxon>
        <taxon>Poales</taxon>
        <taxon>Cyperaceae</taxon>
        <taxon>Cyperoideae</taxon>
        <taxon>Cariceae</taxon>
        <taxon>Carex</taxon>
        <taxon>Carex subgen. Euthyceras</taxon>
    </lineage>
</organism>
<protein>
    <submittedName>
        <fullName evidence="2">Pentatricopeptide repeat-containing protein</fullName>
    </submittedName>
</protein>